<organism evidence="2 3">
    <name type="scientific">Orbilia javanica</name>
    <dbReference type="NCBI Taxonomy" id="47235"/>
    <lineage>
        <taxon>Eukaryota</taxon>
        <taxon>Fungi</taxon>
        <taxon>Dikarya</taxon>
        <taxon>Ascomycota</taxon>
        <taxon>Pezizomycotina</taxon>
        <taxon>Orbiliomycetes</taxon>
        <taxon>Orbiliales</taxon>
        <taxon>Orbiliaceae</taxon>
        <taxon>Orbilia</taxon>
    </lineage>
</organism>
<evidence type="ECO:0000313" key="3">
    <source>
        <dbReference type="Proteomes" id="UP001313282"/>
    </source>
</evidence>
<feature type="region of interest" description="Disordered" evidence="1">
    <location>
        <begin position="83"/>
        <end position="103"/>
    </location>
</feature>
<keyword evidence="3" id="KW-1185">Reference proteome</keyword>
<comment type="caution">
    <text evidence="2">The sequence shown here is derived from an EMBL/GenBank/DDBJ whole genome shotgun (WGS) entry which is preliminary data.</text>
</comment>
<gene>
    <name evidence="2" type="ORF">TWF718_010784</name>
</gene>
<feature type="compositionally biased region" description="Acidic residues" evidence="1">
    <location>
        <begin position="181"/>
        <end position="207"/>
    </location>
</feature>
<dbReference type="AlphaFoldDB" id="A0AAN8RK22"/>
<reference evidence="2 3" key="1">
    <citation type="submission" date="2019-10" db="EMBL/GenBank/DDBJ databases">
        <authorList>
            <person name="Palmer J.M."/>
        </authorList>
    </citation>
    <scope>NUCLEOTIDE SEQUENCE [LARGE SCALE GENOMIC DNA]</scope>
    <source>
        <strain evidence="2 3">TWF718</strain>
    </source>
</reference>
<dbReference type="Proteomes" id="UP001313282">
    <property type="component" value="Unassembled WGS sequence"/>
</dbReference>
<proteinExistence type="predicted"/>
<protein>
    <submittedName>
        <fullName evidence="2">Uncharacterized protein</fullName>
    </submittedName>
</protein>
<evidence type="ECO:0000313" key="2">
    <source>
        <dbReference type="EMBL" id="KAK6332957.1"/>
    </source>
</evidence>
<name>A0AAN8RK22_9PEZI</name>
<accession>A0AAN8RK22</accession>
<sequence length="247" mass="28101">MQKIRSTFLRSCPIVPIPINLINQYKASRRLSSCKTKVFGFFTSLPHTIRHKHRRFLKKKQKNNGYDDSQTYENGLFQAPIASTSPVTDKSVGGDWESDEGPVDPGELETRLLQVQDACLRGSMPRRRYARWLELLDEVADDGMLEGDEGRASIPGVEEGGEEEGEGDCLRMLEFMRVESGNEDEFEKDEGMESGEEEEEVVEEEEEVVRREGPRIGRPQFITASWYINYSEGDAVVDNDRDDELLG</sequence>
<feature type="region of interest" description="Disordered" evidence="1">
    <location>
        <begin position="146"/>
        <end position="165"/>
    </location>
</feature>
<feature type="region of interest" description="Disordered" evidence="1">
    <location>
        <begin position="181"/>
        <end position="214"/>
    </location>
</feature>
<evidence type="ECO:0000256" key="1">
    <source>
        <dbReference type="SAM" id="MobiDB-lite"/>
    </source>
</evidence>
<dbReference type="EMBL" id="JAVHNR010000009">
    <property type="protein sequence ID" value="KAK6332957.1"/>
    <property type="molecule type" value="Genomic_DNA"/>
</dbReference>